<comment type="caution">
    <text evidence="2">The sequence shown here is derived from an EMBL/GenBank/DDBJ whole genome shotgun (WGS) entry which is preliminary data.</text>
</comment>
<gene>
    <name evidence="2" type="ORF">S01H1_69854</name>
</gene>
<reference evidence="2" key="1">
    <citation type="journal article" date="2014" name="Front. Microbiol.">
        <title>High frequency of phylogenetically diverse reductive dehalogenase-homologous genes in deep subseafloor sedimentary metagenomes.</title>
        <authorList>
            <person name="Kawai M."/>
            <person name="Futagami T."/>
            <person name="Toyoda A."/>
            <person name="Takaki Y."/>
            <person name="Nishi S."/>
            <person name="Hori S."/>
            <person name="Arai W."/>
            <person name="Tsubouchi T."/>
            <person name="Morono Y."/>
            <person name="Uchiyama I."/>
            <person name="Ito T."/>
            <person name="Fujiyama A."/>
            <person name="Inagaki F."/>
            <person name="Takami H."/>
        </authorList>
    </citation>
    <scope>NUCLEOTIDE SEQUENCE</scope>
    <source>
        <strain evidence="2">Expedition CK06-06</strain>
    </source>
</reference>
<keyword evidence="1" id="KW-1133">Transmembrane helix</keyword>
<feature type="non-terminal residue" evidence="2">
    <location>
        <position position="246"/>
    </location>
</feature>
<dbReference type="EMBL" id="BARS01046403">
    <property type="protein sequence ID" value="GAG29300.1"/>
    <property type="molecule type" value="Genomic_DNA"/>
</dbReference>
<organism evidence="2">
    <name type="scientific">marine sediment metagenome</name>
    <dbReference type="NCBI Taxonomy" id="412755"/>
    <lineage>
        <taxon>unclassified sequences</taxon>
        <taxon>metagenomes</taxon>
        <taxon>ecological metagenomes</taxon>
    </lineage>
</organism>
<keyword evidence="1" id="KW-0472">Membrane</keyword>
<protein>
    <submittedName>
        <fullName evidence="2">Uncharacterized protein</fullName>
    </submittedName>
</protein>
<keyword evidence="1" id="KW-0812">Transmembrane</keyword>
<feature type="non-terminal residue" evidence="2">
    <location>
        <position position="1"/>
    </location>
</feature>
<evidence type="ECO:0000313" key="2">
    <source>
        <dbReference type="EMBL" id="GAG29300.1"/>
    </source>
</evidence>
<accession>X0WF55</accession>
<feature type="transmembrane region" description="Helical" evidence="1">
    <location>
        <begin position="179"/>
        <end position="199"/>
    </location>
</feature>
<evidence type="ECO:0000256" key="1">
    <source>
        <dbReference type="SAM" id="Phobius"/>
    </source>
</evidence>
<sequence>SDNVDLVEVNSLYVLDFDTETREVGKYALFVTLQKDNYAPRMAFIDLEIKNRTILTLEPGGDYIKSENYDSESGQYKAVKGEDIVITIELWDKSNPDGIGGYLPLLNADVKLYIEGNDENFDEDGNGEYTLTLSTKDYDAFFRDLTLTAEIRISKENYDIDPIGITIVVKMSEIFGFPMFYFIMIISAIAAVGVSLVTYRQVQRRKIPKFVRKVREMQKNIKGGQSIPDSLLYPSKEEYMVKLFGD</sequence>
<proteinExistence type="predicted"/>
<name>X0WF55_9ZZZZ</name>
<dbReference type="AlphaFoldDB" id="X0WF55"/>